<feature type="compositionally biased region" description="Basic and acidic residues" evidence="1">
    <location>
        <begin position="434"/>
        <end position="456"/>
    </location>
</feature>
<feature type="region of interest" description="Disordered" evidence="1">
    <location>
        <begin position="532"/>
        <end position="636"/>
    </location>
</feature>
<protein>
    <submittedName>
        <fullName evidence="2">Uncharacterized protein</fullName>
    </submittedName>
</protein>
<dbReference type="OrthoDB" id="9895617at2759"/>
<dbReference type="SUPFAM" id="SSF50370">
    <property type="entry name" value="Ricin B-like lectins"/>
    <property type="match status" value="1"/>
</dbReference>
<dbReference type="AlphaFoldDB" id="A0A9P7B6Z6"/>
<proteinExistence type="predicted"/>
<feature type="region of interest" description="Disordered" evidence="1">
    <location>
        <begin position="1"/>
        <end position="41"/>
    </location>
</feature>
<feature type="compositionally biased region" description="Low complexity" evidence="1">
    <location>
        <begin position="423"/>
        <end position="433"/>
    </location>
</feature>
<feature type="compositionally biased region" description="Acidic residues" evidence="1">
    <location>
        <begin position="538"/>
        <end position="550"/>
    </location>
</feature>
<feature type="compositionally biased region" description="Pro residues" evidence="1">
    <location>
        <begin position="1"/>
        <end position="10"/>
    </location>
</feature>
<reference evidence="2 3" key="1">
    <citation type="submission" date="2020-11" db="EMBL/GenBank/DDBJ databases">
        <title>Kefir isolates.</title>
        <authorList>
            <person name="Marcisauskas S."/>
            <person name="Kim Y."/>
            <person name="Blasche S."/>
        </authorList>
    </citation>
    <scope>NUCLEOTIDE SEQUENCE [LARGE SCALE GENOMIC DNA]</scope>
    <source>
        <strain evidence="2 3">KR</strain>
    </source>
</reference>
<gene>
    <name evidence="2" type="ORF">C6P46_003932</name>
</gene>
<evidence type="ECO:0000313" key="2">
    <source>
        <dbReference type="EMBL" id="KAG0661520.1"/>
    </source>
</evidence>
<dbReference type="InterPro" id="IPR035992">
    <property type="entry name" value="Ricin_B-like_lectins"/>
</dbReference>
<comment type="caution">
    <text evidence="2">The sequence shown here is derived from an EMBL/GenBank/DDBJ whole genome shotgun (WGS) entry which is preliminary data.</text>
</comment>
<organism evidence="2 3">
    <name type="scientific">Rhodotorula mucilaginosa</name>
    <name type="common">Yeast</name>
    <name type="synonym">Rhodotorula rubra</name>
    <dbReference type="NCBI Taxonomy" id="5537"/>
    <lineage>
        <taxon>Eukaryota</taxon>
        <taxon>Fungi</taxon>
        <taxon>Dikarya</taxon>
        <taxon>Basidiomycota</taxon>
        <taxon>Pucciniomycotina</taxon>
        <taxon>Microbotryomycetes</taxon>
        <taxon>Sporidiobolales</taxon>
        <taxon>Sporidiobolaceae</taxon>
        <taxon>Rhodotorula</taxon>
    </lineage>
</organism>
<keyword evidence="3" id="KW-1185">Reference proteome</keyword>
<feature type="compositionally biased region" description="Acidic residues" evidence="1">
    <location>
        <begin position="327"/>
        <end position="339"/>
    </location>
</feature>
<sequence>MTTAEPPQPIPAVRERSGPSASSREASADARPPPPPYASIAQPIESRPAARSRAADALFNHEWAHLGLPTGFFLLRNAAQGKTLDLLSHRQDEGAELGLHPIKQPLLQGVSLQHKGNNQLFCLSWDGHLIAGASSRAVDVEDWQLVQAFPHPIMSLPSRLSHPPARFRLDPTTSTLHVLFDTDPHYRGPNGSDEWRSYDYIVEAVPRKRKPAGSSAWSAASEQAGQVLSGIGSTAATLGEKLSAFGLFSGRGSASSSQQTSPKLGSGTFTSAPTPATPSKASSTSVSASSGPSTVQSAAGPSTPADPASAARAAGAPTSRVLHVEHDPEEAEPESDSDSEPAAYRPLRVVRLEPGWREKFPTEALQAAPDKSFGVTRWSSSPKELRKWRRRMWDVIPVTIRRMPAPDFPVHNAERAGGTVPMSASESRSASASDSHEDGSSPDDDGRYTEGEDVTRRQQQHLAPPTEGYAMADYFGIGSHETSGASSPVNSRSRRPSAYAAGVTTALSSTVTAASHLTGLLSSRLLPLSLAPAAGADTGDELADEEEGTDGETTGLQATPRLPEAEWDANVVGSRELDALARERQSSPSAESSSAGEWETDAETPRLESGPPPVRKAEREQHHSRPPPPAAGTSQE</sequence>
<evidence type="ECO:0000313" key="3">
    <source>
        <dbReference type="Proteomes" id="UP000777482"/>
    </source>
</evidence>
<feature type="compositionally biased region" description="Low complexity" evidence="1">
    <location>
        <begin position="266"/>
        <end position="320"/>
    </location>
</feature>
<feature type="compositionally biased region" description="Polar residues" evidence="1">
    <location>
        <begin position="252"/>
        <end position="263"/>
    </location>
</feature>
<feature type="compositionally biased region" description="Basic and acidic residues" evidence="1">
    <location>
        <begin position="575"/>
        <end position="585"/>
    </location>
</feature>
<dbReference type="EMBL" id="PUHQ01000034">
    <property type="protein sequence ID" value="KAG0661520.1"/>
    <property type="molecule type" value="Genomic_DNA"/>
</dbReference>
<dbReference type="Proteomes" id="UP000777482">
    <property type="component" value="Unassembled WGS sequence"/>
</dbReference>
<feature type="region of interest" description="Disordered" evidence="1">
    <location>
        <begin position="250"/>
        <end position="345"/>
    </location>
</feature>
<feature type="region of interest" description="Disordered" evidence="1">
    <location>
        <begin position="406"/>
        <end position="467"/>
    </location>
</feature>
<accession>A0A9P7B6Z6</accession>
<name>A0A9P7B6Z6_RHOMI</name>
<feature type="compositionally biased region" description="Low complexity" evidence="1">
    <location>
        <begin position="586"/>
        <end position="595"/>
    </location>
</feature>
<evidence type="ECO:0000256" key="1">
    <source>
        <dbReference type="SAM" id="MobiDB-lite"/>
    </source>
</evidence>